<dbReference type="Proteomes" id="UP000472676">
    <property type="component" value="Unassembled WGS sequence"/>
</dbReference>
<dbReference type="EMBL" id="JAAMOW010000012">
    <property type="protein sequence ID" value="NGY06962.1"/>
    <property type="molecule type" value="Genomic_DNA"/>
</dbReference>
<dbReference type="InterPro" id="IPR028098">
    <property type="entry name" value="Glyco_trans_4-like_N"/>
</dbReference>
<evidence type="ECO:0000313" key="3">
    <source>
        <dbReference type="Proteomes" id="UP000472676"/>
    </source>
</evidence>
<evidence type="ECO:0000313" key="2">
    <source>
        <dbReference type="EMBL" id="NGY06962.1"/>
    </source>
</evidence>
<dbReference type="Pfam" id="PF13579">
    <property type="entry name" value="Glyco_trans_4_4"/>
    <property type="match status" value="1"/>
</dbReference>
<dbReference type="Pfam" id="PF13692">
    <property type="entry name" value="Glyco_trans_1_4"/>
    <property type="match status" value="1"/>
</dbReference>
<dbReference type="SUPFAM" id="SSF53756">
    <property type="entry name" value="UDP-Glycosyltransferase/glycogen phosphorylase"/>
    <property type="match status" value="1"/>
</dbReference>
<dbReference type="CDD" id="cd03801">
    <property type="entry name" value="GT4_PimA-like"/>
    <property type="match status" value="1"/>
</dbReference>
<dbReference type="GO" id="GO:0016757">
    <property type="term" value="F:glycosyltransferase activity"/>
    <property type="evidence" value="ECO:0007669"/>
    <property type="project" value="UniProtKB-ARBA"/>
</dbReference>
<dbReference type="PANTHER" id="PTHR45947:SF3">
    <property type="entry name" value="SULFOQUINOVOSYL TRANSFERASE SQD2"/>
    <property type="match status" value="1"/>
</dbReference>
<dbReference type="AlphaFoldDB" id="A0A6M2BWD9"/>
<keyword evidence="3" id="KW-1185">Reference proteome</keyword>
<gene>
    <name evidence="2" type="ORF">G7Y85_19480</name>
</gene>
<reference evidence="2 3" key="1">
    <citation type="journal article" date="2014" name="Int. J. Syst. Evol. Microbiol.">
        <title>Solimonas terrae sp. nov., isolated from soil.</title>
        <authorList>
            <person name="Kim S.J."/>
            <person name="Moon J.Y."/>
            <person name="Weon H.Y."/>
            <person name="Ahn J.H."/>
            <person name="Chen W.M."/>
            <person name="Kwon S.W."/>
        </authorList>
    </citation>
    <scope>NUCLEOTIDE SEQUENCE [LARGE SCALE GENOMIC DNA]</scope>
    <source>
        <strain evidence="2 3">KIS83-12</strain>
    </source>
</reference>
<protein>
    <submittedName>
        <fullName evidence="2">Glycosyltransferase family 4 protein</fullName>
    </submittedName>
</protein>
<dbReference type="Gene3D" id="3.40.50.2000">
    <property type="entry name" value="Glycogen Phosphorylase B"/>
    <property type="match status" value="2"/>
</dbReference>
<evidence type="ECO:0000259" key="1">
    <source>
        <dbReference type="Pfam" id="PF13579"/>
    </source>
</evidence>
<name>A0A6M2BWD9_9GAMM</name>
<sequence length="338" mass="37375">MARPYGRFYHLPVALAALGHDVRVQLCGYQKQPSLEIDRDGIVWSSHDFLTLGIPKLWRTVESEVRAFRPDWIVGCSDAWAGWLAHRLSRSADCRLAIDAYDNYEAYLPANLPLHWLWRRAVRAADLVIAAGPQLAEKLGRSRQNPSDVHILPMCADPNFFRMDRGECRRRLGLPERATLFGYAGGWSKSRGSNLILDAFAAVRKQLPESHMVLTGRPPAHAISAPGVISLGYVDDAAMPVVTNAVDLCCVVLADTSFGRYSYPVKLCEAMACGVAVAASATAAVSWMLSDNAHFLARIGDSAGHAQRMMENRSMRTPEYKLPPSWDTSALRLEELLA</sequence>
<organism evidence="2 3">
    <name type="scientific">Solimonas terrae</name>
    <dbReference type="NCBI Taxonomy" id="1396819"/>
    <lineage>
        <taxon>Bacteria</taxon>
        <taxon>Pseudomonadati</taxon>
        <taxon>Pseudomonadota</taxon>
        <taxon>Gammaproteobacteria</taxon>
        <taxon>Nevskiales</taxon>
        <taxon>Nevskiaceae</taxon>
        <taxon>Solimonas</taxon>
    </lineage>
</organism>
<dbReference type="InterPro" id="IPR050194">
    <property type="entry name" value="Glycosyltransferase_grp1"/>
</dbReference>
<feature type="domain" description="Glycosyltransferase subfamily 4-like N-terminal" evidence="1">
    <location>
        <begin position="9"/>
        <end position="153"/>
    </location>
</feature>
<comment type="caution">
    <text evidence="2">The sequence shown here is derived from an EMBL/GenBank/DDBJ whole genome shotgun (WGS) entry which is preliminary data.</text>
</comment>
<dbReference type="PANTHER" id="PTHR45947">
    <property type="entry name" value="SULFOQUINOVOSYL TRANSFERASE SQD2"/>
    <property type="match status" value="1"/>
</dbReference>
<accession>A0A6M2BWD9</accession>
<proteinExistence type="predicted"/>
<keyword evidence="2" id="KW-0808">Transferase</keyword>